<accession>A0ABP8CNF6</accession>
<sequence>MLDVVQASQQRGEQVVLVGEVMGQDAGALPERLRDGTHRQTGHPVLGEMVEDRVEDLDATTWITRPGHGRISFAHRDDHPIGKRVLP</sequence>
<dbReference type="Proteomes" id="UP001501710">
    <property type="component" value="Unassembled WGS sequence"/>
</dbReference>
<comment type="caution">
    <text evidence="1">The sequence shown here is derived from an EMBL/GenBank/DDBJ whole genome shotgun (WGS) entry which is preliminary data.</text>
</comment>
<reference evidence="2" key="1">
    <citation type="journal article" date="2019" name="Int. J. Syst. Evol. Microbiol.">
        <title>The Global Catalogue of Microorganisms (GCM) 10K type strain sequencing project: providing services to taxonomists for standard genome sequencing and annotation.</title>
        <authorList>
            <consortium name="The Broad Institute Genomics Platform"/>
            <consortium name="The Broad Institute Genome Sequencing Center for Infectious Disease"/>
            <person name="Wu L."/>
            <person name="Ma J."/>
        </authorList>
    </citation>
    <scope>NUCLEOTIDE SEQUENCE [LARGE SCALE GENOMIC DNA]</scope>
    <source>
        <strain evidence="2">JCM 17440</strain>
    </source>
</reference>
<dbReference type="EMBL" id="BAABAS010000027">
    <property type="protein sequence ID" value="GAA4241361.1"/>
    <property type="molecule type" value="Genomic_DNA"/>
</dbReference>
<protein>
    <submittedName>
        <fullName evidence="1">Uncharacterized protein</fullName>
    </submittedName>
</protein>
<organism evidence="1 2">
    <name type="scientific">Actinomadura meridiana</name>
    <dbReference type="NCBI Taxonomy" id="559626"/>
    <lineage>
        <taxon>Bacteria</taxon>
        <taxon>Bacillati</taxon>
        <taxon>Actinomycetota</taxon>
        <taxon>Actinomycetes</taxon>
        <taxon>Streptosporangiales</taxon>
        <taxon>Thermomonosporaceae</taxon>
        <taxon>Actinomadura</taxon>
    </lineage>
</organism>
<evidence type="ECO:0000313" key="1">
    <source>
        <dbReference type="EMBL" id="GAA4241361.1"/>
    </source>
</evidence>
<name>A0ABP8CNF6_9ACTN</name>
<keyword evidence="2" id="KW-1185">Reference proteome</keyword>
<evidence type="ECO:0000313" key="2">
    <source>
        <dbReference type="Proteomes" id="UP001501710"/>
    </source>
</evidence>
<proteinExistence type="predicted"/>
<gene>
    <name evidence="1" type="ORF">GCM10022254_69870</name>
</gene>